<evidence type="ECO:0000313" key="4">
    <source>
        <dbReference type="EMBL" id="CDO57423.1"/>
    </source>
</evidence>
<evidence type="ECO:0008006" key="6">
    <source>
        <dbReference type="Google" id="ProtNLM"/>
    </source>
</evidence>
<keyword evidence="2" id="KW-0812">Transmembrane</keyword>
<evidence type="ECO:0000256" key="3">
    <source>
        <dbReference type="SAM" id="SignalP"/>
    </source>
</evidence>
<feature type="region of interest" description="Disordered" evidence="1">
    <location>
        <begin position="343"/>
        <end position="397"/>
    </location>
</feature>
<dbReference type="Proteomes" id="UP000242525">
    <property type="component" value="Unassembled WGS sequence"/>
</dbReference>
<protein>
    <recommendedName>
        <fullName evidence="6">Protein BIG1</fullName>
    </recommendedName>
</protein>
<feature type="compositionally biased region" description="Acidic residues" evidence="1">
    <location>
        <begin position="352"/>
        <end position="390"/>
    </location>
</feature>
<gene>
    <name evidence="4" type="ORF">BN980_GECA21s00967g</name>
</gene>
<feature type="transmembrane region" description="Helical" evidence="2">
    <location>
        <begin position="477"/>
        <end position="504"/>
    </location>
</feature>
<comment type="caution">
    <text evidence="4">The sequence shown here is derived from an EMBL/GenBank/DDBJ whole genome shotgun (WGS) entry which is preliminary data.</text>
</comment>
<organism evidence="4 5">
    <name type="scientific">Geotrichum candidum</name>
    <name type="common">Oospora lactis</name>
    <name type="synonym">Dipodascus geotrichum</name>
    <dbReference type="NCBI Taxonomy" id="1173061"/>
    <lineage>
        <taxon>Eukaryota</taxon>
        <taxon>Fungi</taxon>
        <taxon>Dikarya</taxon>
        <taxon>Ascomycota</taxon>
        <taxon>Saccharomycotina</taxon>
        <taxon>Dipodascomycetes</taxon>
        <taxon>Dipodascales</taxon>
        <taxon>Dipodascaceae</taxon>
        <taxon>Geotrichum</taxon>
    </lineage>
</organism>
<dbReference type="EMBL" id="CCBN010000021">
    <property type="protein sequence ID" value="CDO57423.1"/>
    <property type="molecule type" value="Genomic_DNA"/>
</dbReference>
<feature type="region of interest" description="Disordered" evidence="1">
    <location>
        <begin position="239"/>
        <end position="290"/>
    </location>
</feature>
<keyword evidence="3" id="KW-0732">Signal</keyword>
<evidence type="ECO:0000313" key="5">
    <source>
        <dbReference type="Proteomes" id="UP000242525"/>
    </source>
</evidence>
<name>A0A0J9XJB9_GEOCN</name>
<evidence type="ECO:0000256" key="1">
    <source>
        <dbReference type="SAM" id="MobiDB-lite"/>
    </source>
</evidence>
<sequence>MLIKKHFFGFTTVALAGTQQVIGPTTTVESKCDNLVIARNFVAEECVSDISEEKIHPPHYLRTDKIFNTNSPGKLNYKRAVEGPDILDFGRDPSKYYDSPERYNNKAFPASGSQKSLLETETSLVSDKNSGKSIHQNELNDDLKDDTEEYDDAYSHILLAPRTDLVDNFVSENEISSWKDCKSQIQESANKDIHAYHSSSALFSEKKFGITLSPEIKVLETYSNTFDTFYLSKHFPTSIPEEENTERGSRTSFESDESEYSVDLSNDSINEYPVSVPENSEEVDDSEEKFQELLEEDKPNTGDDLPDKTVTYLTSVASFKSIIISNPSTYFLNAVPTYTLVSGENQEKSENEKDESEKDEEENNEEEKEEGGEDEEDEEEDEEDFEEEETSNTIPEPKLSWKDKLLKKLKSTFGGRQNEKRALLATDDPLYIAENEQIDDALFLPKLTSQDGRLQLFKREPLQNVEMTSGATTMAVFWIPLMLIFSLMSFIDVTPFVFFILAGVATTYVKVFLPELVGAA</sequence>
<accession>A0A0J9XJB9</accession>
<evidence type="ECO:0000256" key="2">
    <source>
        <dbReference type="SAM" id="Phobius"/>
    </source>
</evidence>
<dbReference type="AlphaFoldDB" id="A0A0J9XJB9"/>
<keyword evidence="5" id="KW-1185">Reference proteome</keyword>
<feature type="chain" id="PRO_5005325756" description="Protein BIG1" evidence="3">
    <location>
        <begin position="17"/>
        <end position="520"/>
    </location>
</feature>
<proteinExistence type="predicted"/>
<keyword evidence="2" id="KW-1133">Transmembrane helix</keyword>
<keyword evidence="2" id="KW-0472">Membrane</keyword>
<reference evidence="4" key="1">
    <citation type="submission" date="2014-03" db="EMBL/GenBank/DDBJ databases">
        <authorList>
            <person name="Casaregola S."/>
        </authorList>
    </citation>
    <scope>NUCLEOTIDE SEQUENCE [LARGE SCALE GENOMIC DNA]</scope>
    <source>
        <strain evidence="4">CLIB 918</strain>
    </source>
</reference>
<feature type="signal peptide" evidence="3">
    <location>
        <begin position="1"/>
        <end position="16"/>
    </location>
</feature>